<sequence length="120" mass="13539">MDGWVWVLLAVAAAGFLGWVVWGVVAAGLRLLRQGARSAQVLGDGTERIGDAVARAQEQRASSGPTMFDDRAVLRDRVRALRTARRQRVAERRARQEPVWLSWRESTWLERRTASRRNGT</sequence>
<gene>
    <name evidence="2" type="ORF">ATJ88_1877</name>
</gene>
<comment type="caution">
    <text evidence="2">The sequence shown here is derived from an EMBL/GenBank/DDBJ whole genome shotgun (WGS) entry which is preliminary data.</text>
</comment>
<keyword evidence="1" id="KW-1133">Transmembrane helix</keyword>
<dbReference type="AlphaFoldDB" id="A0A2A9EWT4"/>
<dbReference type="EMBL" id="PDJJ01000001">
    <property type="protein sequence ID" value="PFG43193.1"/>
    <property type="molecule type" value="Genomic_DNA"/>
</dbReference>
<feature type="transmembrane region" description="Helical" evidence="1">
    <location>
        <begin position="6"/>
        <end position="29"/>
    </location>
</feature>
<organism evidence="2 3">
    <name type="scientific">Isoptericola jiangsuensis</name>
    <dbReference type="NCBI Taxonomy" id="548579"/>
    <lineage>
        <taxon>Bacteria</taxon>
        <taxon>Bacillati</taxon>
        <taxon>Actinomycetota</taxon>
        <taxon>Actinomycetes</taxon>
        <taxon>Micrococcales</taxon>
        <taxon>Promicromonosporaceae</taxon>
        <taxon>Isoptericola</taxon>
    </lineage>
</organism>
<keyword evidence="1" id="KW-0472">Membrane</keyword>
<reference evidence="2 3" key="1">
    <citation type="submission" date="2017-10" db="EMBL/GenBank/DDBJ databases">
        <title>Sequencing the genomes of 1000 actinobacteria strains.</title>
        <authorList>
            <person name="Klenk H.-P."/>
        </authorList>
    </citation>
    <scope>NUCLEOTIDE SEQUENCE [LARGE SCALE GENOMIC DNA]</scope>
    <source>
        <strain evidence="2 3">DSM 21863</strain>
    </source>
</reference>
<dbReference type="RefSeq" id="WP_141538644.1">
    <property type="nucleotide sequence ID" value="NZ_PDJJ01000001.1"/>
</dbReference>
<name>A0A2A9EWT4_9MICO</name>
<dbReference type="Proteomes" id="UP000224130">
    <property type="component" value="Unassembled WGS sequence"/>
</dbReference>
<accession>A0A2A9EWT4</accession>
<keyword evidence="1" id="KW-0812">Transmembrane</keyword>
<protein>
    <submittedName>
        <fullName evidence="2">Uncharacterized protein</fullName>
    </submittedName>
</protein>
<evidence type="ECO:0000256" key="1">
    <source>
        <dbReference type="SAM" id="Phobius"/>
    </source>
</evidence>
<evidence type="ECO:0000313" key="3">
    <source>
        <dbReference type="Proteomes" id="UP000224130"/>
    </source>
</evidence>
<keyword evidence="3" id="KW-1185">Reference proteome</keyword>
<evidence type="ECO:0000313" key="2">
    <source>
        <dbReference type="EMBL" id="PFG43193.1"/>
    </source>
</evidence>
<proteinExistence type="predicted"/>